<name>A0A2J7QA84_9NEOP</name>
<dbReference type="AlphaFoldDB" id="A0A2J7QA84"/>
<organism evidence="1 2">
    <name type="scientific">Cryptotermes secundus</name>
    <dbReference type="NCBI Taxonomy" id="105785"/>
    <lineage>
        <taxon>Eukaryota</taxon>
        <taxon>Metazoa</taxon>
        <taxon>Ecdysozoa</taxon>
        <taxon>Arthropoda</taxon>
        <taxon>Hexapoda</taxon>
        <taxon>Insecta</taxon>
        <taxon>Pterygota</taxon>
        <taxon>Neoptera</taxon>
        <taxon>Polyneoptera</taxon>
        <taxon>Dictyoptera</taxon>
        <taxon>Blattodea</taxon>
        <taxon>Blattoidea</taxon>
        <taxon>Termitoidae</taxon>
        <taxon>Kalotermitidae</taxon>
        <taxon>Cryptotermitinae</taxon>
        <taxon>Cryptotermes</taxon>
    </lineage>
</organism>
<gene>
    <name evidence="1" type="ORF">B7P43_G05939</name>
</gene>
<protein>
    <submittedName>
        <fullName evidence="1">Uncharacterized protein</fullName>
    </submittedName>
</protein>
<proteinExistence type="predicted"/>
<dbReference type="Proteomes" id="UP000235965">
    <property type="component" value="Unassembled WGS sequence"/>
</dbReference>
<comment type="caution">
    <text evidence="1">The sequence shown here is derived from an EMBL/GenBank/DDBJ whole genome shotgun (WGS) entry which is preliminary data.</text>
</comment>
<accession>A0A2J7QA84</accession>
<keyword evidence="2" id="KW-1185">Reference proteome</keyword>
<evidence type="ECO:0000313" key="1">
    <source>
        <dbReference type="EMBL" id="PNF25498.1"/>
    </source>
</evidence>
<feature type="non-terminal residue" evidence="1">
    <location>
        <position position="1"/>
    </location>
</feature>
<evidence type="ECO:0000313" key="2">
    <source>
        <dbReference type="Proteomes" id="UP000235965"/>
    </source>
</evidence>
<dbReference type="EMBL" id="NEVH01016332">
    <property type="protein sequence ID" value="PNF25498.1"/>
    <property type="molecule type" value="Genomic_DNA"/>
</dbReference>
<sequence length="56" mass="5959">IQSGFGVCPTSYTVGTGSTFPGVKQPGCEADHSPPTSAEVKKMWTYTFTPPYTIMA</sequence>
<dbReference type="InParanoid" id="A0A2J7QA84"/>
<reference evidence="1 2" key="1">
    <citation type="submission" date="2017-12" db="EMBL/GenBank/DDBJ databases">
        <title>Hemimetabolous genomes reveal molecular basis of termite eusociality.</title>
        <authorList>
            <person name="Harrison M.C."/>
            <person name="Jongepier E."/>
            <person name="Robertson H.M."/>
            <person name="Arning N."/>
            <person name="Bitard-Feildel T."/>
            <person name="Chao H."/>
            <person name="Childers C.P."/>
            <person name="Dinh H."/>
            <person name="Doddapaneni H."/>
            <person name="Dugan S."/>
            <person name="Gowin J."/>
            <person name="Greiner C."/>
            <person name="Han Y."/>
            <person name="Hu H."/>
            <person name="Hughes D.S.T."/>
            <person name="Huylmans A.-K."/>
            <person name="Kemena C."/>
            <person name="Kremer L.P.M."/>
            <person name="Lee S.L."/>
            <person name="Lopez-Ezquerra A."/>
            <person name="Mallet L."/>
            <person name="Monroy-Kuhn J.M."/>
            <person name="Moser A."/>
            <person name="Murali S.C."/>
            <person name="Muzny D.M."/>
            <person name="Otani S."/>
            <person name="Piulachs M.-D."/>
            <person name="Poelchau M."/>
            <person name="Qu J."/>
            <person name="Schaub F."/>
            <person name="Wada-Katsumata A."/>
            <person name="Worley K.C."/>
            <person name="Xie Q."/>
            <person name="Ylla G."/>
            <person name="Poulsen M."/>
            <person name="Gibbs R.A."/>
            <person name="Schal C."/>
            <person name="Richards S."/>
            <person name="Belles X."/>
            <person name="Korb J."/>
            <person name="Bornberg-Bauer E."/>
        </authorList>
    </citation>
    <scope>NUCLEOTIDE SEQUENCE [LARGE SCALE GENOMIC DNA]</scope>
    <source>
        <tissue evidence="1">Whole body</tissue>
    </source>
</reference>